<name>A0ABW2Q5E4_9MICO</name>
<protein>
    <submittedName>
        <fullName evidence="3">UGSC family (Seleno)protein</fullName>
    </submittedName>
</protein>
<feature type="domain" description="UGSC-like" evidence="2">
    <location>
        <begin position="5"/>
        <end position="173"/>
    </location>
</feature>
<accession>A0ABW2Q5E4</accession>
<feature type="region of interest" description="Disordered" evidence="1">
    <location>
        <begin position="1"/>
        <end position="23"/>
    </location>
</feature>
<proteinExistence type="predicted"/>
<dbReference type="Proteomes" id="UP001596455">
    <property type="component" value="Unassembled WGS sequence"/>
</dbReference>
<dbReference type="InterPro" id="IPR049831">
    <property type="entry name" value="UGSC_seleno"/>
</dbReference>
<dbReference type="Pfam" id="PF24696">
    <property type="entry name" value="UGSC"/>
    <property type="match status" value="1"/>
</dbReference>
<sequence>MTGGIIDPTRRSTVTATRSDAPRPESLAGLRVGLLENGKRNAAQILDAVGRVLAERHGTGPMVPKLKRQFAMPLPEELVEELVQECDVVVIGVGDCGSCSASAVADGIRLEQAGVPAAVVCTDAFEATSRAMAELKGDERYPFILTEHPVANLTHERIEDRAGQLAERVAERLLVRRPASEVA</sequence>
<dbReference type="InterPro" id="IPR057767">
    <property type="entry name" value="UGSC-like_dom"/>
</dbReference>
<keyword evidence="4" id="KW-1185">Reference proteome</keyword>
<comment type="caution">
    <text evidence="3">The sequence shown here is derived from an EMBL/GenBank/DDBJ whole genome shotgun (WGS) entry which is preliminary data.</text>
</comment>
<dbReference type="RefSeq" id="WP_382392349.1">
    <property type="nucleotide sequence ID" value="NZ_JBHTCQ010000001.1"/>
</dbReference>
<evidence type="ECO:0000259" key="2">
    <source>
        <dbReference type="Pfam" id="PF24696"/>
    </source>
</evidence>
<dbReference type="NCBIfam" id="NF041046">
    <property type="entry name" value="UGSC_fam"/>
    <property type="match status" value="1"/>
</dbReference>
<organism evidence="3 4">
    <name type="scientific">Georgenia alba</name>
    <dbReference type="NCBI Taxonomy" id="2233858"/>
    <lineage>
        <taxon>Bacteria</taxon>
        <taxon>Bacillati</taxon>
        <taxon>Actinomycetota</taxon>
        <taxon>Actinomycetes</taxon>
        <taxon>Micrococcales</taxon>
        <taxon>Bogoriellaceae</taxon>
        <taxon>Georgenia</taxon>
    </lineage>
</organism>
<dbReference type="EMBL" id="JBHTCQ010000001">
    <property type="protein sequence ID" value="MFC7404704.1"/>
    <property type="molecule type" value="Genomic_DNA"/>
</dbReference>
<evidence type="ECO:0000256" key="1">
    <source>
        <dbReference type="SAM" id="MobiDB-lite"/>
    </source>
</evidence>
<reference evidence="4" key="1">
    <citation type="journal article" date="2019" name="Int. J. Syst. Evol. Microbiol.">
        <title>The Global Catalogue of Microorganisms (GCM) 10K type strain sequencing project: providing services to taxonomists for standard genome sequencing and annotation.</title>
        <authorList>
            <consortium name="The Broad Institute Genomics Platform"/>
            <consortium name="The Broad Institute Genome Sequencing Center for Infectious Disease"/>
            <person name="Wu L."/>
            <person name="Ma J."/>
        </authorList>
    </citation>
    <scope>NUCLEOTIDE SEQUENCE [LARGE SCALE GENOMIC DNA]</scope>
    <source>
        <strain evidence="4">JCM 1490</strain>
    </source>
</reference>
<gene>
    <name evidence="3" type="ORF">ACFQQL_06245</name>
</gene>
<evidence type="ECO:0000313" key="4">
    <source>
        <dbReference type="Proteomes" id="UP001596455"/>
    </source>
</evidence>
<evidence type="ECO:0000313" key="3">
    <source>
        <dbReference type="EMBL" id="MFC7404704.1"/>
    </source>
</evidence>